<reference evidence="2" key="1">
    <citation type="submission" date="2017-09" db="EMBL/GenBank/DDBJ databases">
        <title>Depth-based differentiation of microbial function through sediment-hosted aquifers and enrichment of novel symbionts in the deep terrestrial subsurface.</title>
        <authorList>
            <person name="Probst A.J."/>
            <person name="Ladd B."/>
            <person name="Jarett J.K."/>
            <person name="Geller-Mcgrath D.E."/>
            <person name="Sieber C.M.K."/>
            <person name="Emerson J.B."/>
            <person name="Anantharaman K."/>
            <person name="Thomas B.C."/>
            <person name="Malmstrom R."/>
            <person name="Stieglmeier M."/>
            <person name="Klingl A."/>
            <person name="Woyke T."/>
            <person name="Ryan C.M."/>
            <person name="Banfield J.F."/>
        </authorList>
    </citation>
    <scope>NUCLEOTIDE SEQUENCE [LARGE SCALE GENOMIC DNA]</scope>
</reference>
<protein>
    <submittedName>
        <fullName evidence="1">Uncharacterized protein</fullName>
    </submittedName>
</protein>
<dbReference type="EMBL" id="PFBL01000011">
    <property type="protein sequence ID" value="PIR83235.1"/>
    <property type="molecule type" value="Genomic_DNA"/>
</dbReference>
<name>A0A2H0UBU5_9BACT</name>
<evidence type="ECO:0000313" key="2">
    <source>
        <dbReference type="Proteomes" id="UP000230179"/>
    </source>
</evidence>
<comment type="caution">
    <text evidence="1">The sequence shown here is derived from an EMBL/GenBank/DDBJ whole genome shotgun (WGS) entry which is preliminary data.</text>
</comment>
<dbReference type="Proteomes" id="UP000230179">
    <property type="component" value="Unassembled WGS sequence"/>
</dbReference>
<proteinExistence type="predicted"/>
<organism evidence="1 2">
    <name type="scientific">Candidatus Kaiserbacteria bacterium CG10_big_fil_rev_8_21_14_0_10_56_12</name>
    <dbReference type="NCBI Taxonomy" id="1974611"/>
    <lineage>
        <taxon>Bacteria</taxon>
        <taxon>Candidatus Kaiseribacteriota</taxon>
    </lineage>
</organism>
<evidence type="ECO:0000313" key="1">
    <source>
        <dbReference type="EMBL" id="PIR83235.1"/>
    </source>
</evidence>
<gene>
    <name evidence="1" type="ORF">COU19_01435</name>
</gene>
<accession>A0A2H0UBU5</accession>
<sequence>MNTVVTDASGRQTGVVPMPGTDFAGIKRDIPGSSVQTVGNEQYIQVPKSGTYEVSAVGYASGPTTLTIDTLDSHSTVTASETFTRIPTTYHSTIMLSVVNGSSTAPAVDVTGDGMPDFTVVSSAPGTDPLATLPLSARQNHQLMARLRELVRQLTIHRSNTKQTLKLIDKIEKDVQKDVSLYLRSQERGRSTTLDMPPDQAEAILSMLSELRELI</sequence>
<dbReference type="AlphaFoldDB" id="A0A2H0UBU5"/>